<dbReference type="GO" id="GO:0006543">
    <property type="term" value="P:L-glutamine catabolic process"/>
    <property type="evidence" value="ECO:0007669"/>
    <property type="project" value="UniProtKB-UniRule"/>
</dbReference>
<evidence type="ECO:0000313" key="11">
    <source>
        <dbReference type="EMBL" id="OXB87339.1"/>
    </source>
</evidence>
<dbReference type="PANTHER" id="PTHR31559:SF0">
    <property type="entry name" value="PYRIDOXAL 5'-PHOSPHATE SYNTHASE SUBUNIT SNO1-RELATED"/>
    <property type="match status" value="1"/>
</dbReference>
<dbReference type="PROSITE" id="PS51273">
    <property type="entry name" value="GATASE_TYPE_1"/>
    <property type="match status" value="1"/>
</dbReference>
<dbReference type="NCBIfam" id="TIGR03800">
    <property type="entry name" value="PLP_synth_Pdx2"/>
    <property type="match status" value="1"/>
</dbReference>
<dbReference type="PIRSF" id="PIRSF005639">
    <property type="entry name" value="Glut_amidoT_SNO"/>
    <property type="match status" value="1"/>
</dbReference>
<evidence type="ECO:0000256" key="6">
    <source>
        <dbReference type="ARBA" id="ARBA00047992"/>
    </source>
</evidence>
<dbReference type="EC" id="4.3.3.6" evidence="10"/>
<dbReference type="InterPro" id="IPR002161">
    <property type="entry name" value="PdxT/SNO"/>
</dbReference>
<dbReference type="EC" id="3.5.1.2" evidence="10"/>
<comment type="subunit">
    <text evidence="9 10">In the presence of PdxS, forms a dodecamer of heterodimers. Only shows activity in the heterodimer.</text>
</comment>
<dbReference type="GO" id="GO:0042823">
    <property type="term" value="P:pyridoxal phosphate biosynthetic process"/>
    <property type="evidence" value="ECO:0007669"/>
    <property type="project" value="UniProtKB-UniRule"/>
</dbReference>
<comment type="function">
    <text evidence="8 10">Catalyzes the hydrolysis of glutamine to glutamate and ammonia as part of the biosynthesis of pyridoxal 5'-phosphate. The resulting ammonia molecule is channeled to the active site of PdxS.</text>
</comment>
<dbReference type="AlphaFoldDB" id="A0A226Q713"/>
<reference evidence="11 12" key="1">
    <citation type="submission" date="2017-05" db="EMBL/GenBank/DDBJ databases">
        <title>The genome sequence of Geobacillus thermocatenulatus DSM 730.</title>
        <authorList>
            <person name="Ramaloko W.T."/>
            <person name="Koen N."/>
            <person name="Polliack S."/>
            <person name="Aliyu H."/>
            <person name="Lebre P."/>
            <person name="Mohr T."/>
            <person name="Oswald F."/>
            <person name="Zwick M."/>
            <person name="Neumann A."/>
            <person name="Syldatk C."/>
            <person name="Cowan D."/>
            <person name="De Maayer P."/>
        </authorList>
    </citation>
    <scope>NUCLEOTIDE SEQUENCE [LARGE SCALE GENOMIC DNA]</scope>
    <source>
        <strain evidence="11 12">BGSC 93A1</strain>
    </source>
</reference>
<feature type="binding site" evidence="10">
    <location>
        <begin position="46"/>
        <end position="48"/>
    </location>
    <ligand>
        <name>L-glutamine</name>
        <dbReference type="ChEBI" id="CHEBI:58359"/>
    </ligand>
</feature>
<comment type="pathway">
    <text evidence="10">Cofactor biosynthesis; pyridoxal 5'-phosphate biosynthesis.</text>
</comment>
<dbReference type="FunFam" id="3.40.50.880:FF:000010">
    <property type="entry name" value="uncharacterized protein LOC100176842 isoform X2"/>
    <property type="match status" value="1"/>
</dbReference>
<dbReference type="GO" id="GO:0008614">
    <property type="term" value="P:pyridoxine metabolic process"/>
    <property type="evidence" value="ECO:0007669"/>
    <property type="project" value="TreeGrafter"/>
</dbReference>
<evidence type="ECO:0000256" key="1">
    <source>
        <dbReference type="ARBA" id="ARBA00008345"/>
    </source>
</evidence>
<dbReference type="PROSITE" id="PS51130">
    <property type="entry name" value="PDXT_SNO_2"/>
    <property type="match status" value="1"/>
</dbReference>
<dbReference type="EMBL" id="NEWK01000002">
    <property type="protein sequence ID" value="OXB87339.1"/>
    <property type="molecule type" value="Genomic_DNA"/>
</dbReference>
<keyword evidence="5 10" id="KW-0456">Lyase</keyword>
<dbReference type="GO" id="GO:0036381">
    <property type="term" value="F:pyridoxal 5'-phosphate synthase (glutamine hydrolysing) activity"/>
    <property type="evidence" value="ECO:0007669"/>
    <property type="project" value="UniProtKB-UniRule"/>
</dbReference>
<evidence type="ECO:0000256" key="10">
    <source>
        <dbReference type="HAMAP-Rule" id="MF_01615"/>
    </source>
</evidence>
<comment type="catalytic activity">
    <reaction evidence="7 10">
        <text>L-glutamine + H2O = L-glutamate + NH4(+)</text>
        <dbReference type="Rhea" id="RHEA:15889"/>
        <dbReference type="ChEBI" id="CHEBI:15377"/>
        <dbReference type="ChEBI" id="CHEBI:28938"/>
        <dbReference type="ChEBI" id="CHEBI:29985"/>
        <dbReference type="ChEBI" id="CHEBI:58359"/>
        <dbReference type="EC" id="3.5.1.2"/>
    </reaction>
</comment>
<name>A0A226Q713_9BACL</name>
<dbReference type="GO" id="GO:0004359">
    <property type="term" value="F:glutaminase activity"/>
    <property type="evidence" value="ECO:0007669"/>
    <property type="project" value="UniProtKB-UniRule"/>
</dbReference>
<evidence type="ECO:0000256" key="5">
    <source>
        <dbReference type="ARBA" id="ARBA00023239"/>
    </source>
</evidence>
<organism evidence="11 12">
    <name type="scientific">Geobacillus thermocatenulatus</name>
    <dbReference type="NCBI Taxonomy" id="33938"/>
    <lineage>
        <taxon>Bacteria</taxon>
        <taxon>Bacillati</taxon>
        <taxon>Bacillota</taxon>
        <taxon>Bacilli</taxon>
        <taxon>Bacillales</taxon>
        <taxon>Anoxybacillaceae</taxon>
        <taxon>Geobacillus</taxon>
        <taxon>Geobacillus thermoleovorans group</taxon>
    </lineage>
</organism>
<keyword evidence="3 10" id="KW-0663">Pyridoxal phosphate</keyword>
<evidence type="ECO:0000256" key="4">
    <source>
        <dbReference type="ARBA" id="ARBA00022962"/>
    </source>
</evidence>
<gene>
    <name evidence="10" type="primary">pdxT</name>
    <name evidence="11" type="ORF">B9L19_18395</name>
</gene>
<dbReference type="RefSeq" id="WP_047752445.1">
    <property type="nucleotide sequence ID" value="NZ_CP018058.1"/>
</dbReference>
<accession>A0A226Q713</accession>
<comment type="catalytic activity">
    <reaction evidence="6 10">
        <text>aldehydo-D-ribose 5-phosphate + D-glyceraldehyde 3-phosphate + L-glutamine = pyridoxal 5'-phosphate + L-glutamate + phosphate + 3 H2O + H(+)</text>
        <dbReference type="Rhea" id="RHEA:31507"/>
        <dbReference type="ChEBI" id="CHEBI:15377"/>
        <dbReference type="ChEBI" id="CHEBI:15378"/>
        <dbReference type="ChEBI" id="CHEBI:29985"/>
        <dbReference type="ChEBI" id="CHEBI:43474"/>
        <dbReference type="ChEBI" id="CHEBI:58273"/>
        <dbReference type="ChEBI" id="CHEBI:58359"/>
        <dbReference type="ChEBI" id="CHEBI:59776"/>
        <dbReference type="ChEBI" id="CHEBI:597326"/>
        <dbReference type="EC" id="4.3.3.6"/>
    </reaction>
</comment>
<feature type="binding site" evidence="10">
    <location>
        <position position="105"/>
    </location>
    <ligand>
        <name>L-glutamine</name>
        <dbReference type="ChEBI" id="CHEBI:58359"/>
    </ligand>
</feature>
<keyword evidence="12" id="KW-1185">Reference proteome</keyword>
<keyword evidence="2 10" id="KW-0378">Hydrolase</keyword>
<dbReference type="Pfam" id="PF01174">
    <property type="entry name" value="SNO"/>
    <property type="match status" value="1"/>
</dbReference>
<dbReference type="SUPFAM" id="SSF52317">
    <property type="entry name" value="Class I glutamine amidotransferase-like"/>
    <property type="match status" value="1"/>
</dbReference>
<dbReference type="InterPro" id="IPR021196">
    <property type="entry name" value="PdxT/SNO_CS"/>
</dbReference>
<dbReference type="HAMAP" id="MF_01615">
    <property type="entry name" value="PdxT"/>
    <property type="match status" value="1"/>
</dbReference>
<evidence type="ECO:0000256" key="9">
    <source>
        <dbReference type="ARBA" id="ARBA00064749"/>
    </source>
</evidence>
<dbReference type="Gene3D" id="3.40.50.880">
    <property type="match status" value="1"/>
</dbReference>
<protein>
    <recommendedName>
        <fullName evidence="10">Pyridoxal 5'-phosphate synthase subunit PdxT</fullName>
        <ecNumber evidence="10">4.3.3.6</ecNumber>
    </recommendedName>
    <alternativeName>
        <fullName evidence="10">Pdx2</fullName>
    </alternativeName>
    <alternativeName>
        <fullName evidence="10">Pyridoxal 5'-phosphate synthase glutaminase subunit</fullName>
        <ecNumber evidence="10">3.5.1.2</ecNumber>
    </alternativeName>
</protein>
<keyword evidence="4 10" id="KW-0315">Glutamine amidotransferase</keyword>
<dbReference type="GO" id="GO:0005829">
    <property type="term" value="C:cytosol"/>
    <property type="evidence" value="ECO:0007669"/>
    <property type="project" value="TreeGrafter"/>
</dbReference>
<evidence type="ECO:0000256" key="8">
    <source>
        <dbReference type="ARBA" id="ARBA00054599"/>
    </source>
</evidence>
<sequence length="202" mass="22113">MKIGVLGLQGAVQEHVRAIEACGAEAVVVKKPEQLSGLDGLVLPGGESTTMRRLMDRYGLMEPLKQFAADGKPMFGTCAGLILLAKRIVGYDEPHLGLMDITVERNSFGRQRESFEAELSIKGVGDGFVGVFIRAPHIVEVGDEVDVLATYNDRIVAARQGQFLGCSFHPELTDDHRFMQYFLNMVKEAKTVSNISSSGQKR</sequence>
<feature type="active site" description="Charge relay system" evidence="10">
    <location>
        <position position="169"/>
    </location>
</feature>
<comment type="caution">
    <text evidence="11">The sequence shown here is derived from an EMBL/GenBank/DDBJ whole genome shotgun (WGS) entry which is preliminary data.</text>
</comment>
<feature type="active site" description="Nucleophile" evidence="10">
    <location>
        <position position="78"/>
    </location>
</feature>
<evidence type="ECO:0000256" key="2">
    <source>
        <dbReference type="ARBA" id="ARBA00022801"/>
    </source>
</evidence>
<dbReference type="CDD" id="cd01749">
    <property type="entry name" value="GATase1_PB"/>
    <property type="match status" value="1"/>
</dbReference>
<evidence type="ECO:0000313" key="12">
    <source>
        <dbReference type="Proteomes" id="UP000198378"/>
    </source>
</evidence>
<evidence type="ECO:0000256" key="7">
    <source>
        <dbReference type="ARBA" id="ARBA00049534"/>
    </source>
</evidence>
<proteinExistence type="inferred from homology"/>
<feature type="binding site" evidence="10">
    <location>
        <begin position="133"/>
        <end position="134"/>
    </location>
    <ligand>
        <name>L-glutamine</name>
        <dbReference type="ChEBI" id="CHEBI:58359"/>
    </ligand>
</feature>
<dbReference type="Proteomes" id="UP000198378">
    <property type="component" value="Unassembled WGS sequence"/>
</dbReference>
<dbReference type="KEGG" id="gtm:GT3921_01365"/>
<dbReference type="InterPro" id="IPR029062">
    <property type="entry name" value="Class_I_gatase-like"/>
</dbReference>
<evidence type="ECO:0000256" key="3">
    <source>
        <dbReference type="ARBA" id="ARBA00022898"/>
    </source>
</evidence>
<feature type="active site" description="Charge relay system" evidence="10">
    <location>
        <position position="171"/>
    </location>
</feature>
<comment type="similarity">
    <text evidence="1 10">Belongs to the glutaminase PdxT/SNO family.</text>
</comment>
<dbReference type="PROSITE" id="PS01236">
    <property type="entry name" value="PDXT_SNO_1"/>
    <property type="match status" value="1"/>
</dbReference>
<dbReference type="GO" id="GO:1903600">
    <property type="term" value="C:glutaminase complex"/>
    <property type="evidence" value="ECO:0007669"/>
    <property type="project" value="TreeGrafter"/>
</dbReference>
<dbReference type="PROSITE" id="PS51274">
    <property type="entry name" value="GATASE_COBBQ"/>
    <property type="match status" value="1"/>
</dbReference>
<dbReference type="PANTHER" id="PTHR31559">
    <property type="entry name" value="PYRIDOXAL 5'-PHOSPHATE SYNTHASE SUBUNIT SNO"/>
    <property type="match status" value="1"/>
</dbReference>